<feature type="transmembrane region" description="Helical" evidence="1">
    <location>
        <begin position="261"/>
        <end position="278"/>
    </location>
</feature>
<keyword evidence="4" id="KW-1185">Reference proteome</keyword>
<dbReference type="Pfam" id="PF14258">
    <property type="entry name" value="DUF4350"/>
    <property type="match status" value="1"/>
</dbReference>
<protein>
    <submittedName>
        <fullName evidence="3">DUF4350 domain-containing protein</fullName>
    </submittedName>
</protein>
<dbReference type="OrthoDB" id="1111222at2"/>
<keyword evidence="1" id="KW-1133">Transmembrane helix</keyword>
<reference evidence="4" key="1">
    <citation type="submission" date="2018-05" db="EMBL/GenBank/DDBJ databases">
        <title>Pedobacter paludis sp. nov., isolated from wetland soil.</title>
        <authorList>
            <person name="Zhang Y."/>
        </authorList>
    </citation>
    <scope>NUCLEOTIDE SEQUENCE [LARGE SCALE GENOMIC DNA]</scope>
    <source>
        <strain evidence="4">R-8</strain>
    </source>
</reference>
<name>A0A317F4Q1_9SPHI</name>
<sequence length="393" mass="45889">MKGLKKYLIISGILLLAYLVAQYYKPKPTNWAPSYLTEDKIPFGTYILHQRIQDIFPGTVVKKSKRPIYNTLKENSMGKSNYLIIASDVKVNKLDFKEMVRFMQSGNNIFISAFDIKGVLLDTLKLRITSNFEFNNKKKSVVNFTNPSLHTLSGYSFEKGISEQYFRKIDSAKAIVLGNKNDKDVNFVRYNFGKGALFIMPNPQLLTNYSLLKPSGSDYASKALSYLPNSKSLIWDEHFTRPSIEDTSPLRLIFKYDSLRWAYYISIFGLLVFVLFEIKRRQRIIPVITRLTNTSVEFVKVVGRVYYQQRNNRDIAEKKVKYLLEYIRNKYRLRTLDLNQEFKESLIKVSGATEETIQNLLIEINHLRKGQMVHDKHLIELNKTIEQFYKEDQ</sequence>
<evidence type="ECO:0000313" key="3">
    <source>
        <dbReference type="EMBL" id="PWS32458.1"/>
    </source>
</evidence>
<keyword evidence="1" id="KW-0812">Transmembrane</keyword>
<keyword evidence="1" id="KW-0472">Membrane</keyword>
<dbReference type="RefSeq" id="WP_109928632.1">
    <property type="nucleotide sequence ID" value="NZ_QGNY01000002.1"/>
</dbReference>
<evidence type="ECO:0000256" key="1">
    <source>
        <dbReference type="SAM" id="Phobius"/>
    </source>
</evidence>
<organism evidence="3 4">
    <name type="scientific">Pedobacter paludis</name>
    <dbReference type="NCBI Taxonomy" id="2203212"/>
    <lineage>
        <taxon>Bacteria</taxon>
        <taxon>Pseudomonadati</taxon>
        <taxon>Bacteroidota</taxon>
        <taxon>Sphingobacteriia</taxon>
        <taxon>Sphingobacteriales</taxon>
        <taxon>Sphingobacteriaceae</taxon>
        <taxon>Pedobacter</taxon>
    </lineage>
</organism>
<evidence type="ECO:0000259" key="2">
    <source>
        <dbReference type="Pfam" id="PF14258"/>
    </source>
</evidence>
<proteinExistence type="predicted"/>
<gene>
    <name evidence="3" type="ORF">DF947_05065</name>
</gene>
<dbReference type="Proteomes" id="UP000245391">
    <property type="component" value="Unassembled WGS sequence"/>
</dbReference>
<dbReference type="AlphaFoldDB" id="A0A317F4Q1"/>
<comment type="caution">
    <text evidence="3">The sequence shown here is derived from an EMBL/GenBank/DDBJ whole genome shotgun (WGS) entry which is preliminary data.</text>
</comment>
<dbReference type="InterPro" id="IPR025646">
    <property type="entry name" value="DUF4350"/>
</dbReference>
<feature type="domain" description="DUF4350" evidence="2">
    <location>
        <begin position="38"/>
        <end position="221"/>
    </location>
</feature>
<evidence type="ECO:0000313" key="4">
    <source>
        <dbReference type="Proteomes" id="UP000245391"/>
    </source>
</evidence>
<dbReference type="EMBL" id="QGNY01000002">
    <property type="protein sequence ID" value="PWS32458.1"/>
    <property type="molecule type" value="Genomic_DNA"/>
</dbReference>
<accession>A0A317F4Q1</accession>